<dbReference type="InterPro" id="IPR004507">
    <property type="entry name" value="UbiX-like"/>
</dbReference>
<proteinExistence type="inferred from homology"/>
<evidence type="ECO:0000256" key="5">
    <source>
        <dbReference type="HAMAP-Rule" id="MF_01984"/>
    </source>
</evidence>
<evidence type="ECO:0000259" key="6">
    <source>
        <dbReference type="Pfam" id="PF02441"/>
    </source>
</evidence>
<keyword evidence="4 5" id="KW-0808">Transferase</keyword>
<accession>A0A7T0G3P8</accession>
<dbReference type="Proteomes" id="UP000594464">
    <property type="component" value="Chromosome"/>
</dbReference>
<dbReference type="Gene3D" id="3.40.50.1950">
    <property type="entry name" value="Flavin prenyltransferase-like"/>
    <property type="match status" value="1"/>
</dbReference>
<feature type="binding site" evidence="5">
    <location>
        <begin position="86"/>
        <end position="89"/>
    </location>
    <ligand>
        <name>FMN</name>
        <dbReference type="ChEBI" id="CHEBI:58210"/>
    </ligand>
</feature>
<feature type="binding site" evidence="5">
    <location>
        <position position="151"/>
    </location>
    <ligand>
        <name>dimethylallyl phosphate</name>
        <dbReference type="ChEBI" id="CHEBI:88052"/>
    </ligand>
</feature>
<keyword evidence="2 5" id="KW-0285">Flavoprotein</keyword>
<protein>
    <recommendedName>
        <fullName evidence="5">Flavin prenyltransferase UbiX</fullName>
        <ecNumber evidence="5">2.5.1.129</ecNumber>
    </recommendedName>
</protein>
<dbReference type="KEGG" id="nva:G3M78_09475"/>
<organism evidence="7 8">
    <name type="scientific">Candidatus Nitrohelix vancouverensis</name>
    <dbReference type="NCBI Taxonomy" id="2705534"/>
    <lineage>
        <taxon>Bacteria</taxon>
        <taxon>Pseudomonadati</taxon>
        <taxon>Nitrospinota/Tectimicrobiota group</taxon>
        <taxon>Nitrospinota</taxon>
        <taxon>Nitrospinia</taxon>
        <taxon>Nitrospinales</taxon>
        <taxon>Nitrospinaceae</taxon>
        <taxon>Candidatus Nitrohelix</taxon>
    </lineage>
</organism>
<dbReference type="AlphaFoldDB" id="A0A7T0G3P8"/>
<dbReference type="NCBIfam" id="TIGR00421">
    <property type="entry name" value="ubiX_pad"/>
    <property type="match status" value="1"/>
</dbReference>
<evidence type="ECO:0000256" key="4">
    <source>
        <dbReference type="ARBA" id="ARBA00022679"/>
    </source>
</evidence>
<feature type="domain" description="Flavoprotein" evidence="6">
    <location>
        <begin position="2"/>
        <end position="172"/>
    </location>
</feature>
<dbReference type="Pfam" id="PF02441">
    <property type="entry name" value="Flavoprotein"/>
    <property type="match status" value="1"/>
</dbReference>
<keyword evidence="3 5" id="KW-0288">FMN</keyword>
<comment type="function">
    <text evidence="5">Flavin prenyltransferase that catalyzes the synthesis of the prenylated FMN cofactor (prenyl-FMN) for 4-hydroxy-3-polyprenylbenzoic acid decarboxylase UbiD. The prenyltransferase is metal-independent and links a dimethylallyl moiety from dimethylallyl monophosphate (DMAP) to the flavin N5 and C6 atoms of FMN.</text>
</comment>
<evidence type="ECO:0000256" key="3">
    <source>
        <dbReference type="ARBA" id="ARBA00022643"/>
    </source>
</evidence>
<evidence type="ECO:0000313" key="8">
    <source>
        <dbReference type="Proteomes" id="UP000594464"/>
    </source>
</evidence>
<evidence type="ECO:0000313" key="7">
    <source>
        <dbReference type="EMBL" id="QPJ65610.1"/>
    </source>
</evidence>
<dbReference type="NCBIfam" id="NF004685">
    <property type="entry name" value="PRK06029.1"/>
    <property type="match status" value="1"/>
</dbReference>
<dbReference type="InterPro" id="IPR003382">
    <property type="entry name" value="Flavoprotein"/>
</dbReference>
<comment type="catalytic activity">
    <reaction evidence="5">
        <text>dimethylallyl phosphate + FMNH2 = prenylated FMNH2 + phosphate</text>
        <dbReference type="Rhea" id="RHEA:37743"/>
        <dbReference type="ChEBI" id="CHEBI:43474"/>
        <dbReference type="ChEBI" id="CHEBI:57618"/>
        <dbReference type="ChEBI" id="CHEBI:87467"/>
        <dbReference type="ChEBI" id="CHEBI:88052"/>
        <dbReference type="EC" id="2.5.1.129"/>
    </reaction>
</comment>
<keyword evidence="1 5" id="KW-0637">Prenyltransferase</keyword>
<dbReference type="GO" id="GO:0106141">
    <property type="term" value="F:flavin prenyltransferase activity"/>
    <property type="evidence" value="ECO:0007669"/>
    <property type="project" value="UniProtKB-EC"/>
</dbReference>
<comment type="caution">
    <text evidence="5">Lacks conserved residue(s) required for the propagation of feature annotation.</text>
</comment>
<dbReference type="InterPro" id="IPR036551">
    <property type="entry name" value="Flavin_trans-like"/>
</dbReference>
<feature type="binding site" evidence="5">
    <location>
        <position position="35"/>
    </location>
    <ligand>
        <name>FMN</name>
        <dbReference type="ChEBI" id="CHEBI:58210"/>
    </ligand>
</feature>
<dbReference type="EMBL" id="CP048620">
    <property type="protein sequence ID" value="QPJ65610.1"/>
    <property type="molecule type" value="Genomic_DNA"/>
</dbReference>
<dbReference type="EC" id="2.5.1.129" evidence="5"/>
<dbReference type="HAMAP" id="MF_01984">
    <property type="entry name" value="ubiX_pad"/>
    <property type="match status" value="1"/>
</dbReference>
<gene>
    <name evidence="5" type="primary">ubiX</name>
    <name evidence="7" type="ORF">G3M78_09475</name>
</gene>
<evidence type="ECO:0000256" key="1">
    <source>
        <dbReference type="ARBA" id="ARBA00022602"/>
    </source>
</evidence>
<sequence length="184" mass="20066">MKRYIIAITGASGAAYAKRLFDYLKGRAELHVVVSERGLELLRLELNIGTSYFSGDHVTVHKNSKMNSSIASGSFIADGMVIVPASMGTLGRIANGVSNSLIERVADVMIKEKRKLILVPRETPFSAIHLKNMLTLDQTGALILPASPGFYNLPKTVDDLVDFMVARILDHLGTPQDLVPPYLS</sequence>
<dbReference type="SUPFAM" id="SSF52507">
    <property type="entry name" value="Homo-oligomeric flavin-containing Cys decarboxylases, HFCD"/>
    <property type="match status" value="1"/>
</dbReference>
<feature type="binding site" evidence="5">
    <location>
        <begin position="10"/>
        <end position="12"/>
    </location>
    <ligand>
        <name>FMN</name>
        <dbReference type="ChEBI" id="CHEBI:58210"/>
    </ligand>
</feature>
<feature type="binding site" evidence="5">
    <location>
        <position position="121"/>
    </location>
    <ligand>
        <name>FMN</name>
        <dbReference type="ChEBI" id="CHEBI:58210"/>
    </ligand>
</feature>
<evidence type="ECO:0000256" key="2">
    <source>
        <dbReference type="ARBA" id="ARBA00022630"/>
    </source>
</evidence>
<feature type="binding site" evidence="5">
    <location>
        <position position="167"/>
    </location>
    <ligand>
        <name>dimethylallyl phosphate</name>
        <dbReference type="ChEBI" id="CHEBI:88052"/>
    </ligand>
</feature>
<name>A0A7T0G3P8_9BACT</name>
<comment type="similarity">
    <text evidence="5">Belongs to the UbiX/PAD1 family.</text>
</comment>
<reference evidence="8" key="1">
    <citation type="submission" date="2020-02" db="EMBL/GenBank/DDBJ databases">
        <title>Genomic and physiological characterization of two novel Nitrospinaceae genera.</title>
        <authorList>
            <person name="Mueller A.J."/>
            <person name="Jung M.-Y."/>
            <person name="Strachan C.R."/>
            <person name="Herbold C.W."/>
            <person name="Kirkegaard R.H."/>
            <person name="Daims H."/>
        </authorList>
    </citation>
    <scope>NUCLEOTIDE SEQUENCE [LARGE SCALE GENOMIC DNA]</scope>
</reference>